<feature type="region of interest" description="Disordered" evidence="1">
    <location>
        <begin position="27"/>
        <end position="62"/>
    </location>
</feature>
<feature type="non-terminal residue" evidence="2">
    <location>
        <position position="125"/>
    </location>
</feature>
<comment type="caution">
    <text evidence="2">The sequence shown here is derived from an EMBL/GenBank/DDBJ whole genome shotgun (WGS) entry which is preliminary data.</text>
</comment>
<protein>
    <submittedName>
        <fullName evidence="2">Uncharacterized protein</fullName>
    </submittedName>
</protein>
<dbReference type="Gene3D" id="3.30.70.1820">
    <property type="entry name" value="L1 transposable element, RRM domain"/>
    <property type="match status" value="1"/>
</dbReference>
<dbReference type="AlphaFoldDB" id="A0AAN8XBW3"/>
<evidence type="ECO:0000313" key="3">
    <source>
        <dbReference type="Proteomes" id="UP001381693"/>
    </source>
</evidence>
<dbReference type="Proteomes" id="UP001381693">
    <property type="component" value="Unassembled WGS sequence"/>
</dbReference>
<gene>
    <name evidence="2" type="ORF">SK128_013755</name>
</gene>
<organism evidence="2 3">
    <name type="scientific">Halocaridina rubra</name>
    <name type="common">Hawaiian red shrimp</name>
    <dbReference type="NCBI Taxonomy" id="373956"/>
    <lineage>
        <taxon>Eukaryota</taxon>
        <taxon>Metazoa</taxon>
        <taxon>Ecdysozoa</taxon>
        <taxon>Arthropoda</taxon>
        <taxon>Crustacea</taxon>
        <taxon>Multicrustacea</taxon>
        <taxon>Malacostraca</taxon>
        <taxon>Eumalacostraca</taxon>
        <taxon>Eucarida</taxon>
        <taxon>Decapoda</taxon>
        <taxon>Pleocyemata</taxon>
        <taxon>Caridea</taxon>
        <taxon>Atyoidea</taxon>
        <taxon>Atyidae</taxon>
        <taxon>Halocaridina</taxon>
    </lineage>
</organism>
<feature type="compositionally biased region" description="Basic and acidic residues" evidence="1">
    <location>
        <begin position="27"/>
        <end position="40"/>
    </location>
</feature>
<dbReference type="EMBL" id="JAXCGZ010009891">
    <property type="protein sequence ID" value="KAK7076055.1"/>
    <property type="molecule type" value="Genomic_DNA"/>
</dbReference>
<reference evidence="2 3" key="1">
    <citation type="submission" date="2023-11" db="EMBL/GenBank/DDBJ databases">
        <title>Halocaridina rubra genome assembly.</title>
        <authorList>
            <person name="Smith C."/>
        </authorList>
    </citation>
    <scope>NUCLEOTIDE SEQUENCE [LARGE SCALE GENOMIC DNA]</scope>
    <source>
        <strain evidence="2">EP-1</strain>
        <tissue evidence="2">Whole</tissue>
    </source>
</reference>
<proteinExistence type="predicted"/>
<keyword evidence="3" id="KW-1185">Reference proteome</keyword>
<feature type="compositionally biased region" description="Basic and acidic residues" evidence="1">
    <location>
        <begin position="52"/>
        <end position="62"/>
    </location>
</feature>
<evidence type="ECO:0000256" key="1">
    <source>
        <dbReference type="SAM" id="MobiDB-lite"/>
    </source>
</evidence>
<accession>A0AAN8XBW3</accession>
<sequence length="125" mass="14692">MKKEFEQLQKRKEENDIKLKEEIREKQEEKLGELKDEESQRNNIIISGVPKSNEKGGARQNEDDLRFTENSIQETLEIETQKNSLKKVIRLGKMENKAERPRPLLVGFDSPISKQQILMQTKKLK</sequence>
<name>A0AAN8XBW3_HALRR</name>
<evidence type="ECO:0000313" key="2">
    <source>
        <dbReference type="EMBL" id="KAK7076055.1"/>
    </source>
</evidence>